<feature type="transmembrane region" description="Helical" evidence="1">
    <location>
        <begin position="106"/>
        <end position="125"/>
    </location>
</feature>
<dbReference type="NCBIfam" id="TIGR04086">
    <property type="entry name" value="TIGR04086_membr"/>
    <property type="match status" value="1"/>
</dbReference>
<protein>
    <submittedName>
        <fullName evidence="2">Membrane protein (TIGR04086 family)</fullName>
    </submittedName>
</protein>
<evidence type="ECO:0000313" key="2">
    <source>
        <dbReference type="EMBL" id="MBM7557904.1"/>
    </source>
</evidence>
<organism evidence="2 3">
    <name type="scientific">Halanaerobacter jeridensis</name>
    <dbReference type="NCBI Taxonomy" id="706427"/>
    <lineage>
        <taxon>Bacteria</taxon>
        <taxon>Bacillati</taxon>
        <taxon>Bacillota</taxon>
        <taxon>Clostridia</taxon>
        <taxon>Halanaerobiales</taxon>
        <taxon>Halobacteroidaceae</taxon>
        <taxon>Halanaerobacter</taxon>
    </lineage>
</organism>
<dbReference type="Proteomes" id="UP000774000">
    <property type="component" value="Unassembled WGS sequence"/>
</dbReference>
<dbReference type="InterPro" id="IPR023804">
    <property type="entry name" value="DUF3792_TM"/>
</dbReference>
<feature type="transmembrane region" description="Helical" evidence="1">
    <location>
        <begin position="50"/>
        <end position="69"/>
    </location>
</feature>
<dbReference type="EMBL" id="JAFBDQ010000019">
    <property type="protein sequence ID" value="MBM7557904.1"/>
    <property type="molecule type" value="Genomic_DNA"/>
</dbReference>
<keyword evidence="1" id="KW-0472">Membrane</keyword>
<feature type="transmembrane region" description="Helical" evidence="1">
    <location>
        <begin position="12"/>
        <end position="38"/>
    </location>
</feature>
<keyword evidence="1" id="KW-0812">Transmembrane</keyword>
<name>A0A939BS18_9FIRM</name>
<dbReference type="AlphaFoldDB" id="A0A939BS18"/>
<keyword evidence="1" id="KW-1133">Transmembrane helix</keyword>
<keyword evidence="3" id="KW-1185">Reference proteome</keyword>
<sequence>MFDIQKDKASMKLTGVLLGLSISILLLLLGLVIVSFIINFVNISSLTTDKIMSIINYSVVFIGGLIAAYTSKNKGWLNGGLVGLIYIVILIILGSFMTTLVFSGSLLLKILTVCLISALGGIIGINMV</sequence>
<accession>A0A939BS18</accession>
<comment type="caution">
    <text evidence="2">The sequence shown here is derived from an EMBL/GenBank/DDBJ whole genome shotgun (WGS) entry which is preliminary data.</text>
</comment>
<dbReference type="RefSeq" id="WP_204702790.1">
    <property type="nucleotide sequence ID" value="NZ_JAFBDQ010000019.1"/>
</dbReference>
<dbReference type="Pfam" id="PF12670">
    <property type="entry name" value="DUF3792"/>
    <property type="match status" value="1"/>
</dbReference>
<reference evidence="2" key="1">
    <citation type="submission" date="2021-01" db="EMBL/GenBank/DDBJ databases">
        <title>Genomic Encyclopedia of Type Strains, Phase IV (KMG-IV): sequencing the most valuable type-strain genomes for metagenomic binning, comparative biology and taxonomic classification.</title>
        <authorList>
            <person name="Goeker M."/>
        </authorList>
    </citation>
    <scope>NUCLEOTIDE SEQUENCE</scope>
    <source>
        <strain evidence="2">DSM 23230</strain>
    </source>
</reference>
<evidence type="ECO:0000313" key="3">
    <source>
        <dbReference type="Proteomes" id="UP000774000"/>
    </source>
</evidence>
<proteinExistence type="predicted"/>
<feature type="transmembrane region" description="Helical" evidence="1">
    <location>
        <begin position="81"/>
        <end position="100"/>
    </location>
</feature>
<evidence type="ECO:0000256" key="1">
    <source>
        <dbReference type="SAM" id="Phobius"/>
    </source>
</evidence>
<gene>
    <name evidence="2" type="ORF">JOC47_002772</name>
</gene>